<dbReference type="InterPro" id="IPR036388">
    <property type="entry name" value="WH-like_DNA-bd_sf"/>
</dbReference>
<dbReference type="AlphaFoldDB" id="A0A4Q1HC47"/>
<comment type="similarity">
    <text evidence="1">Belongs to the LysR transcriptional regulatory family.</text>
</comment>
<dbReference type="Pfam" id="PF03466">
    <property type="entry name" value="LysR_substrate"/>
    <property type="match status" value="1"/>
</dbReference>
<keyword evidence="2" id="KW-0805">Transcription regulation</keyword>
<evidence type="ECO:0000259" key="5">
    <source>
        <dbReference type="PROSITE" id="PS50931"/>
    </source>
</evidence>
<dbReference type="Pfam" id="PF00126">
    <property type="entry name" value="HTH_1"/>
    <property type="match status" value="1"/>
</dbReference>
<dbReference type="InterPro" id="IPR000847">
    <property type="entry name" value="LysR_HTH_N"/>
</dbReference>
<dbReference type="PANTHER" id="PTHR30537">
    <property type="entry name" value="HTH-TYPE TRANSCRIPTIONAL REGULATOR"/>
    <property type="match status" value="1"/>
</dbReference>
<proteinExistence type="inferred from homology"/>
<dbReference type="PROSITE" id="PS50931">
    <property type="entry name" value="HTH_LYSR"/>
    <property type="match status" value="1"/>
</dbReference>
<dbReference type="CDD" id="cd08432">
    <property type="entry name" value="PBP2_GcdR_TrpI_HvrB_AmpR_like"/>
    <property type="match status" value="1"/>
</dbReference>
<dbReference type="PANTHER" id="PTHR30537:SF79">
    <property type="entry name" value="TRANSCRIPTIONAL REGULATOR-RELATED"/>
    <property type="match status" value="1"/>
</dbReference>
<organism evidence="6 7">
    <name type="scientific">Achromobacter aloeverae</name>
    <dbReference type="NCBI Taxonomy" id="1750518"/>
    <lineage>
        <taxon>Bacteria</taxon>
        <taxon>Pseudomonadati</taxon>
        <taxon>Pseudomonadota</taxon>
        <taxon>Betaproteobacteria</taxon>
        <taxon>Burkholderiales</taxon>
        <taxon>Alcaligenaceae</taxon>
        <taxon>Achromobacter</taxon>
    </lineage>
</organism>
<dbReference type="SUPFAM" id="SSF46785">
    <property type="entry name" value="Winged helix' DNA-binding domain"/>
    <property type="match status" value="1"/>
</dbReference>
<dbReference type="InterPro" id="IPR005119">
    <property type="entry name" value="LysR_subst-bd"/>
</dbReference>
<dbReference type="InterPro" id="IPR058163">
    <property type="entry name" value="LysR-type_TF_proteobact-type"/>
</dbReference>
<name>A0A4Q1HC47_9BURK</name>
<dbReference type="PRINTS" id="PR00039">
    <property type="entry name" value="HTHLYSR"/>
</dbReference>
<evidence type="ECO:0000256" key="2">
    <source>
        <dbReference type="ARBA" id="ARBA00023015"/>
    </source>
</evidence>
<evidence type="ECO:0000256" key="1">
    <source>
        <dbReference type="ARBA" id="ARBA00009437"/>
    </source>
</evidence>
<dbReference type="GO" id="GO:0043565">
    <property type="term" value="F:sequence-specific DNA binding"/>
    <property type="evidence" value="ECO:0007669"/>
    <property type="project" value="TreeGrafter"/>
</dbReference>
<accession>A0A4Q1HC47</accession>
<keyword evidence="3" id="KW-0238">DNA-binding</keyword>
<evidence type="ECO:0000313" key="7">
    <source>
        <dbReference type="Proteomes" id="UP000290849"/>
    </source>
</evidence>
<protein>
    <submittedName>
        <fullName evidence="6">LysR family transcriptional regulator</fullName>
    </submittedName>
</protein>
<dbReference type="EMBL" id="PYAL01000011">
    <property type="protein sequence ID" value="RXN82721.1"/>
    <property type="molecule type" value="Genomic_DNA"/>
</dbReference>
<dbReference type="Gene3D" id="1.10.10.10">
    <property type="entry name" value="Winged helix-like DNA-binding domain superfamily/Winged helix DNA-binding domain"/>
    <property type="match status" value="1"/>
</dbReference>
<comment type="caution">
    <text evidence="6">The sequence shown here is derived from an EMBL/GenBank/DDBJ whole genome shotgun (WGS) entry which is preliminary data.</text>
</comment>
<gene>
    <name evidence="6" type="ORF">C7R54_28450</name>
</gene>
<evidence type="ECO:0000256" key="4">
    <source>
        <dbReference type="ARBA" id="ARBA00023163"/>
    </source>
</evidence>
<dbReference type="SUPFAM" id="SSF53850">
    <property type="entry name" value="Periplasmic binding protein-like II"/>
    <property type="match status" value="1"/>
</dbReference>
<dbReference type="GO" id="GO:0006351">
    <property type="term" value="P:DNA-templated transcription"/>
    <property type="evidence" value="ECO:0007669"/>
    <property type="project" value="TreeGrafter"/>
</dbReference>
<dbReference type="Gene3D" id="3.40.190.10">
    <property type="entry name" value="Periplasmic binding protein-like II"/>
    <property type="match status" value="2"/>
</dbReference>
<dbReference type="GO" id="GO:0003700">
    <property type="term" value="F:DNA-binding transcription factor activity"/>
    <property type="evidence" value="ECO:0007669"/>
    <property type="project" value="InterPro"/>
</dbReference>
<sequence length="323" mass="35814">MLDSYPYQMPRLPLNTLPTFRAIAELQNLRAAADALHLTHSAVSQQLRVLETQLGHSVFDRHGRRLRLNAAGAALLPYVKEALAQLDEGMQAAAAVAGSTRQRLRLSVLPSFAQRWLLPRMGRWREQHPEIALEIESSQQLVDVRREGFHAALRQGRGPWPGLESEKLFDHPMPMILVGSPAAARRLAGATPTDYAREPLLGEAGLWEQWFSAAGAPCKVSTVAVFNDAGLLLAAVEQNLGLAVVRELLAADALRDGRLVRLSPVEIPYDTAHAYQLVYPTNLRDWPPLLILRDWIRAELDASRLALRQDRPEPASHALSSSR</sequence>
<keyword evidence="7" id="KW-1185">Reference proteome</keyword>
<evidence type="ECO:0000256" key="3">
    <source>
        <dbReference type="ARBA" id="ARBA00023125"/>
    </source>
</evidence>
<dbReference type="OrthoDB" id="9178397at2"/>
<feature type="domain" description="HTH lysR-type" evidence="5">
    <location>
        <begin position="12"/>
        <end position="69"/>
    </location>
</feature>
<dbReference type="Proteomes" id="UP000290849">
    <property type="component" value="Unassembled WGS sequence"/>
</dbReference>
<dbReference type="InterPro" id="IPR036390">
    <property type="entry name" value="WH_DNA-bd_sf"/>
</dbReference>
<dbReference type="RefSeq" id="WP_129154321.1">
    <property type="nucleotide sequence ID" value="NZ_JBHSDO010000011.1"/>
</dbReference>
<reference evidence="6 7" key="1">
    <citation type="journal article" date="2017" name="Int. J. Syst. Evol. Microbiol.">
        <title>Achromobacter aloeverae sp. nov., isolated from the root of Aloe vera (L.) Burm.f.</title>
        <authorList>
            <person name="Kuncharoen N."/>
            <person name="Muramatsu Y."/>
            <person name="Shibata C."/>
            <person name="Kamakura Y."/>
            <person name="Nakagawa Y."/>
            <person name="Tanasupawat S."/>
        </authorList>
    </citation>
    <scope>NUCLEOTIDE SEQUENCE [LARGE SCALE GENOMIC DNA]</scope>
    <source>
        <strain evidence="6 7">AVA-1</strain>
    </source>
</reference>
<evidence type="ECO:0000313" key="6">
    <source>
        <dbReference type="EMBL" id="RXN82721.1"/>
    </source>
</evidence>
<keyword evidence="4" id="KW-0804">Transcription</keyword>